<accession>A0AB39ZSP1</accession>
<dbReference type="GO" id="GO:0005615">
    <property type="term" value="C:extracellular space"/>
    <property type="evidence" value="ECO:0007669"/>
    <property type="project" value="TreeGrafter"/>
</dbReference>
<keyword evidence="2" id="KW-1015">Disulfide bond</keyword>
<dbReference type="AlphaFoldDB" id="A0AB39ZSP1"/>
<sequence>MSRLVNKSVLILLGLVCLLGAASSKPHEELTKDHVTELANECKAETGASDEDVKQMMDHEEAEGHEGKCLRACVMKKFQIMDESGKLNKEHAVEMIKAMSKHDAEKEDAPAEVVDKCEAIEAPEDHCDAAVAYESCLYEQMKEHGLELEEH</sequence>
<gene>
    <name evidence="5" type="primary">Obp19d</name>
</gene>
<dbReference type="GeneID" id="108019118"/>
<evidence type="ECO:0000313" key="5">
    <source>
        <dbReference type="RefSeq" id="XP_016942332.2"/>
    </source>
</evidence>
<dbReference type="SUPFAM" id="SSF47565">
    <property type="entry name" value="Insect pheromone/odorant-binding proteins"/>
    <property type="match status" value="1"/>
</dbReference>
<keyword evidence="4" id="KW-1185">Reference proteome</keyword>
<reference evidence="5" key="1">
    <citation type="submission" date="2025-08" db="UniProtKB">
        <authorList>
            <consortium name="RefSeq"/>
        </authorList>
    </citation>
    <scope>IDENTIFICATION</scope>
</reference>
<evidence type="ECO:0000313" key="4">
    <source>
        <dbReference type="Proteomes" id="UP001652628"/>
    </source>
</evidence>
<dbReference type="RefSeq" id="XP_016942332.2">
    <property type="nucleotide sequence ID" value="XM_017086843.4"/>
</dbReference>
<dbReference type="Pfam" id="PF01395">
    <property type="entry name" value="PBP_GOBP"/>
    <property type="match status" value="1"/>
</dbReference>
<dbReference type="PANTHER" id="PTHR11857:SF42">
    <property type="entry name" value="GENERAL ODORANT-BINDING PROTEIN 19D-RELATED"/>
    <property type="match status" value="1"/>
</dbReference>
<feature type="chain" id="PRO_5045978455" evidence="3">
    <location>
        <begin position="25"/>
        <end position="151"/>
    </location>
</feature>
<dbReference type="CTD" id="33040"/>
<dbReference type="SMART" id="SM00708">
    <property type="entry name" value="PhBP"/>
    <property type="match status" value="1"/>
</dbReference>
<evidence type="ECO:0000256" key="1">
    <source>
        <dbReference type="ARBA" id="ARBA00022729"/>
    </source>
</evidence>
<protein>
    <submittedName>
        <fullName evidence="5">General odorant-binding protein 19d</fullName>
    </submittedName>
</protein>
<dbReference type="Gene3D" id="1.10.238.20">
    <property type="entry name" value="Pheromone/general odorant binding protein domain"/>
    <property type="match status" value="1"/>
</dbReference>
<keyword evidence="1 3" id="KW-0732">Signal</keyword>
<dbReference type="InterPro" id="IPR006170">
    <property type="entry name" value="PBP/GOBP"/>
</dbReference>
<dbReference type="InterPro" id="IPR036728">
    <property type="entry name" value="PBP_GOBP_sf"/>
</dbReference>
<dbReference type="GO" id="GO:0007608">
    <property type="term" value="P:sensory perception of smell"/>
    <property type="evidence" value="ECO:0007669"/>
    <property type="project" value="TreeGrafter"/>
</dbReference>
<dbReference type="Proteomes" id="UP001652628">
    <property type="component" value="Chromosome X"/>
</dbReference>
<organism evidence="4 5">
    <name type="scientific">Drosophila suzukii</name>
    <name type="common">Spotted-wing drosophila fruit fly</name>
    <dbReference type="NCBI Taxonomy" id="28584"/>
    <lineage>
        <taxon>Eukaryota</taxon>
        <taxon>Metazoa</taxon>
        <taxon>Ecdysozoa</taxon>
        <taxon>Arthropoda</taxon>
        <taxon>Hexapoda</taxon>
        <taxon>Insecta</taxon>
        <taxon>Pterygota</taxon>
        <taxon>Neoptera</taxon>
        <taxon>Endopterygota</taxon>
        <taxon>Diptera</taxon>
        <taxon>Brachycera</taxon>
        <taxon>Muscomorpha</taxon>
        <taxon>Ephydroidea</taxon>
        <taxon>Drosophilidae</taxon>
        <taxon>Drosophila</taxon>
        <taxon>Sophophora</taxon>
    </lineage>
</organism>
<name>A0AB39ZSP1_DROSZ</name>
<proteinExistence type="predicted"/>
<feature type="signal peptide" evidence="3">
    <location>
        <begin position="1"/>
        <end position="24"/>
    </location>
</feature>
<dbReference type="GO" id="GO:0005549">
    <property type="term" value="F:odorant binding"/>
    <property type="evidence" value="ECO:0007669"/>
    <property type="project" value="InterPro"/>
</dbReference>
<evidence type="ECO:0000256" key="3">
    <source>
        <dbReference type="SAM" id="SignalP"/>
    </source>
</evidence>
<evidence type="ECO:0000256" key="2">
    <source>
        <dbReference type="ARBA" id="ARBA00023157"/>
    </source>
</evidence>
<dbReference type="PANTHER" id="PTHR11857">
    <property type="entry name" value="ODORANT BINDING PROTEIN-RELATED"/>
    <property type="match status" value="1"/>
</dbReference>
<dbReference type="CDD" id="cd23992">
    <property type="entry name" value="PBP_GOBP"/>
    <property type="match status" value="1"/>
</dbReference>